<dbReference type="Gene3D" id="3.40.50.150">
    <property type="entry name" value="Vaccinia Virus protein VP39"/>
    <property type="match status" value="1"/>
</dbReference>
<comment type="caution">
    <text evidence="2">The sequence shown here is derived from an EMBL/GenBank/DDBJ whole genome shotgun (WGS) entry which is preliminary data.</text>
</comment>
<dbReference type="GO" id="GO:0008757">
    <property type="term" value="F:S-adenosylmethionine-dependent methyltransferase activity"/>
    <property type="evidence" value="ECO:0007669"/>
    <property type="project" value="InterPro"/>
</dbReference>
<dbReference type="eggNOG" id="arCOG04347">
    <property type="taxonomic scope" value="Archaea"/>
</dbReference>
<organism evidence="2 3">
    <name type="scientific">Haladaptatus paucihalophilus DX253</name>
    <dbReference type="NCBI Taxonomy" id="797209"/>
    <lineage>
        <taxon>Archaea</taxon>
        <taxon>Methanobacteriati</taxon>
        <taxon>Methanobacteriota</taxon>
        <taxon>Stenosarchaea group</taxon>
        <taxon>Halobacteria</taxon>
        <taxon>Halobacteriales</taxon>
        <taxon>Haladaptataceae</taxon>
        <taxon>Haladaptatus</taxon>
    </lineage>
</organism>
<dbReference type="PANTHER" id="PTHR45036:SF1">
    <property type="entry name" value="METHYLTRANSFERASE LIKE 7A"/>
    <property type="match status" value="1"/>
</dbReference>
<feature type="domain" description="Methyltransferase type 11" evidence="1">
    <location>
        <begin position="1"/>
        <end position="66"/>
    </location>
</feature>
<dbReference type="InterPro" id="IPR013216">
    <property type="entry name" value="Methyltransf_11"/>
</dbReference>
<dbReference type="Pfam" id="PF08241">
    <property type="entry name" value="Methyltransf_11"/>
    <property type="match status" value="1"/>
</dbReference>
<dbReference type="STRING" id="797209.GCA_000376445_04303"/>
<reference evidence="2 3" key="1">
    <citation type="journal article" date="2014" name="ISME J.">
        <title>Trehalose/2-sulfotrehalose biosynthesis and glycine-betaine uptake are widely spread mechanisms for osmoadaptation in the Halobacteriales.</title>
        <authorList>
            <person name="Youssef N.H."/>
            <person name="Savage-Ashlock K.N."/>
            <person name="McCully A.L."/>
            <person name="Luedtke B."/>
            <person name="Shaw E.I."/>
            <person name="Hoff W.D."/>
            <person name="Elshahed M.S."/>
        </authorList>
    </citation>
    <scope>NUCLEOTIDE SEQUENCE [LARGE SCALE GENOMIC DNA]</scope>
    <source>
        <strain evidence="2 3">DX253</strain>
    </source>
</reference>
<evidence type="ECO:0000313" key="2">
    <source>
        <dbReference type="EMBL" id="EFW92282.1"/>
    </source>
</evidence>
<gene>
    <name evidence="2" type="ORF">ZOD2009_09495</name>
</gene>
<dbReference type="InterPro" id="IPR029063">
    <property type="entry name" value="SAM-dependent_MTases_sf"/>
</dbReference>
<dbReference type="InterPro" id="IPR052356">
    <property type="entry name" value="Thiol_S-MT"/>
</dbReference>
<dbReference type="PATRIC" id="fig|797209.4.peg.1894"/>
<dbReference type="EMBL" id="AEMG01000008">
    <property type="protein sequence ID" value="EFW92282.1"/>
    <property type="molecule type" value="Genomic_DNA"/>
</dbReference>
<dbReference type="Proteomes" id="UP000003751">
    <property type="component" value="Unassembled WGS sequence"/>
</dbReference>
<sequence>MRKQAESKASELDLEIDIGDASAESLPYGDDQFDTVVASMVFCTITDVEAALAEVHRVLKPGGEFRFLEHVHADGWRATVQNVLAPLWRRIAGGCHLNRQTISQFTATPEFDTLEIERLDVGMTPVWPFVRGRLRKRE</sequence>
<evidence type="ECO:0000259" key="1">
    <source>
        <dbReference type="Pfam" id="PF08241"/>
    </source>
</evidence>
<name>E7QT01_HALPU</name>
<protein>
    <recommendedName>
        <fullName evidence="1">Methyltransferase type 11 domain-containing protein</fullName>
    </recommendedName>
</protein>
<proteinExistence type="predicted"/>
<dbReference type="CDD" id="cd02440">
    <property type="entry name" value="AdoMet_MTases"/>
    <property type="match status" value="1"/>
</dbReference>
<dbReference type="AlphaFoldDB" id="E7QT01"/>
<accession>E7QT01</accession>
<evidence type="ECO:0000313" key="3">
    <source>
        <dbReference type="Proteomes" id="UP000003751"/>
    </source>
</evidence>
<dbReference type="SUPFAM" id="SSF53335">
    <property type="entry name" value="S-adenosyl-L-methionine-dependent methyltransferases"/>
    <property type="match status" value="1"/>
</dbReference>
<dbReference type="PANTHER" id="PTHR45036">
    <property type="entry name" value="METHYLTRANSFERASE LIKE 7B"/>
    <property type="match status" value="1"/>
</dbReference>